<dbReference type="AlphaFoldDB" id="A0A090LMC9"/>
<evidence type="ECO:0000313" key="4">
    <source>
        <dbReference type="WBParaSite" id="SRAE_2000333500.1"/>
    </source>
</evidence>
<reference evidence="3" key="2">
    <citation type="submission" date="2014-09" db="EMBL/GenBank/DDBJ databases">
        <authorList>
            <person name="Martin A.A."/>
        </authorList>
    </citation>
    <scope>NUCLEOTIDE SEQUENCE</scope>
    <source>
        <strain evidence="3">ED321</strain>
    </source>
</reference>
<feature type="region of interest" description="Disordered" evidence="1">
    <location>
        <begin position="59"/>
        <end position="79"/>
    </location>
</feature>
<evidence type="ECO:0000313" key="3">
    <source>
        <dbReference type="Proteomes" id="UP000035682"/>
    </source>
</evidence>
<evidence type="ECO:0000313" key="5">
    <source>
        <dbReference type="WormBase" id="SRAE_2000333500"/>
    </source>
</evidence>
<evidence type="ECO:0000313" key="2">
    <source>
        <dbReference type="EMBL" id="CEF68680.1"/>
    </source>
</evidence>
<keyword evidence="3" id="KW-1185">Reference proteome</keyword>
<dbReference type="RefSeq" id="XP_024507880.1">
    <property type="nucleotide sequence ID" value="XM_024654516.1"/>
</dbReference>
<name>A0A090LMC9_STRRB</name>
<sequence length="389" mass="44457">MMKKEKMLTEDYYDSSLEISSDEDLQIHYNSSTTTEIINPIHTPQNSHLVRAHTIAEMNFDNESNDSKSSHENEKNLTKDKMMTDLLDKPDSDIQNLLNTSPLYNSITSIDKKKNFVNNLNEEYEYISSDDHSNSSKLLSFSPSTKINSIIPNSKKEIIQKSTIIPSKIYKLNSIKTFSKKILKKSDSSNSNDSGIQLAVAGIKHTLCIEDPLLKIKNAKKERFMSIHKEEPLPYPKSFSWDWPYCNEGVAKGLYTAEAFTVCLPFNNGGTGVSNNTTRKFEKISESNFAWQVGLSNTSMNGNCFWRMELEVIKGLNMIALIVSRDISRLDDTSKRLKKVRKVYKLPNYYDVTTLATKSYDWGIVLTANKRKENRANKNLKFKRADTYT</sequence>
<gene>
    <name evidence="2 4 5" type="ORF">SRAE_2000333500</name>
</gene>
<dbReference type="GeneID" id="36381050"/>
<dbReference type="WBParaSite" id="SRAE_2000333500.1">
    <property type="protein sequence ID" value="SRAE_2000333500.1"/>
    <property type="gene ID" value="WBGene00263557"/>
</dbReference>
<proteinExistence type="predicted"/>
<feature type="compositionally biased region" description="Basic and acidic residues" evidence="1">
    <location>
        <begin position="65"/>
        <end position="79"/>
    </location>
</feature>
<protein>
    <submittedName>
        <fullName evidence="2 4">Uncharacterized protein</fullName>
    </submittedName>
</protein>
<dbReference type="EMBL" id="LN609529">
    <property type="protein sequence ID" value="CEF68680.1"/>
    <property type="molecule type" value="Genomic_DNA"/>
</dbReference>
<dbReference type="CTD" id="36381050"/>
<dbReference type="OrthoDB" id="5824332at2759"/>
<reference evidence="4" key="3">
    <citation type="submission" date="2020-12" db="UniProtKB">
        <authorList>
            <consortium name="WormBaseParasite"/>
        </authorList>
    </citation>
    <scope>IDENTIFICATION</scope>
</reference>
<evidence type="ECO:0000256" key="1">
    <source>
        <dbReference type="SAM" id="MobiDB-lite"/>
    </source>
</evidence>
<reference evidence="2" key="1">
    <citation type="submission" date="2014-09" db="EMBL/GenBank/DDBJ databases">
        <authorList>
            <person name="Aslett A.Martin."/>
        </authorList>
    </citation>
    <scope>NUCLEOTIDE SEQUENCE</scope>
    <source>
        <strain evidence="2">ED321 Heterogonic</strain>
    </source>
</reference>
<accession>A0A090LMC9</accession>
<dbReference type="WormBase" id="SRAE_2000333500">
    <property type="protein sequence ID" value="SRP04000"/>
    <property type="gene ID" value="WBGene00263557"/>
</dbReference>
<dbReference type="Proteomes" id="UP000035682">
    <property type="component" value="Unplaced"/>
</dbReference>
<organism evidence="2">
    <name type="scientific">Strongyloides ratti</name>
    <name type="common">Parasitic roundworm</name>
    <dbReference type="NCBI Taxonomy" id="34506"/>
    <lineage>
        <taxon>Eukaryota</taxon>
        <taxon>Metazoa</taxon>
        <taxon>Ecdysozoa</taxon>
        <taxon>Nematoda</taxon>
        <taxon>Chromadorea</taxon>
        <taxon>Rhabditida</taxon>
        <taxon>Tylenchina</taxon>
        <taxon>Panagrolaimomorpha</taxon>
        <taxon>Strongyloidoidea</taxon>
        <taxon>Strongyloididae</taxon>
        <taxon>Strongyloides</taxon>
    </lineage>
</organism>